<dbReference type="NCBIfam" id="TIGR00765">
    <property type="entry name" value="yihY_not_rbn"/>
    <property type="match status" value="1"/>
</dbReference>
<keyword evidence="5 7" id="KW-1133">Transmembrane helix</keyword>
<sequence>MPGSRQGLGLGARLQRVAAQVADFPLYPTLLTLWQRLLQDRLGLTASSLTFTTVLALVPLFAVVLSVFTAFPAFAHLQGALQQWLAGNLIPPGIAANVTDYLVQFAGKASQLGAAGFAGLVVTAVSLLLTIDKTFNQIWRASSRRPLGQRVLVYWAALTLGPLVLAASLAITSYLATASRGWLPHGSGGVNTALALLQFLLSTGALMALYRYVPNTPVRWRHAAVGALFVTVCLGLARQALGWYLTRVPTYSVIYGTFATVPILLLWIYLGWLIVLWGAVIAAYLPSLLGGPVRRASGPGWEFQLACEALRALAQARDAAPHGLALPELARRLRVDPLALRPVLDTLRALGWTGVLASADDGTPPRHVLLADAASTPLAPLMDRLLLAPDARAGWRQGDKPWRALTLADVVGE</sequence>
<feature type="transmembrane region" description="Helical" evidence="7">
    <location>
        <begin position="49"/>
        <end position="75"/>
    </location>
</feature>
<comment type="subcellular location">
    <subcellularLocation>
        <location evidence="1 7">Cell membrane</location>
        <topology evidence="1 7">Multi-pass membrane protein</topology>
    </subcellularLocation>
</comment>
<accession>A0ABV6PMR6</accession>
<gene>
    <name evidence="8" type="ORF">ACFFGG_00990</name>
</gene>
<dbReference type="InterPro" id="IPR023679">
    <property type="entry name" value="UPF0761_bac"/>
</dbReference>
<evidence type="ECO:0000256" key="6">
    <source>
        <dbReference type="ARBA" id="ARBA00023136"/>
    </source>
</evidence>
<evidence type="ECO:0000313" key="9">
    <source>
        <dbReference type="Proteomes" id="UP001589834"/>
    </source>
</evidence>
<feature type="transmembrane region" description="Helical" evidence="7">
    <location>
        <begin position="264"/>
        <end position="285"/>
    </location>
</feature>
<keyword evidence="9" id="KW-1185">Reference proteome</keyword>
<keyword evidence="3" id="KW-0997">Cell inner membrane</keyword>
<evidence type="ECO:0000256" key="3">
    <source>
        <dbReference type="ARBA" id="ARBA00022519"/>
    </source>
</evidence>
<dbReference type="Pfam" id="PF03631">
    <property type="entry name" value="Virul_fac_BrkB"/>
    <property type="match status" value="1"/>
</dbReference>
<dbReference type="InterPro" id="IPR017039">
    <property type="entry name" value="Virul_fac_BrkB"/>
</dbReference>
<evidence type="ECO:0000256" key="2">
    <source>
        <dbReference type="ARBA" id="ARBA00022475"/>
    </source>
</evidence>
<feature type="transmembrane region" description="Helical" evidence="7">
    <location>
        <begin position="225"/>
        <end position="244"/>
    </location>
</feature>
<feature type="transmembrane region" description="Helical" evidence="7">
    <location>
        <begin position="195"/>
        <end position="213"/>
    </location>
</feature>
<feature type="transmembrane region" description="Helical" evidence="7">
    <location>
        <begin position="112"/>
        <end position="131"/>
    </location>
</feature>
<dbReference type="EMBL" id="JBHLTN010000002">
    <property type="protein sequence ID" value="MFC0591121.1"/>
    <property type="molecule type" value="Genomic_DNA"/>
</dbReference>
<keyword evidence="4 7" id="KW-0812">Transmembrane</keyword>
<evidence type="ECO:0000256" key="4">
    <source>
        <dbReference type="ARBA" id="ARBA00022692"/>
    </source>
</evidence>
<organism evidence="8 9">
    <name type="scientific">Ottowia pentelensis</name>
    <dbReference type="NCBI Taxonomy" id="511108"/>
    <lineage>
        <taxon>Bacteria</taxon>
        <taxon>Pseudomonadati</taxon>
        <taxon>Pseudomonadota</taxon>
        <taxon>Betaproteobacteria</taxon>
        <taxon>Burkholderiales</taxon>
        <taxon>Comamonadaceae</taxon>
        <taxon>Ottowia</taxon>
    </lineage>
</organism>
<evidence type="ECO:0000256" key="1">
    <source>
        <dbReference type="ARBA" id="ARBA00004651"/>
    </source>
</evidence>
<protein>
    <recommendedName>
        <fullName evidence="7">UPF0761 membrane protein ACFFGG_00990</fullName>
    </recommendedName>
</protein>
<keyword evidence="2 7" id="KW-1003">Cell membrane</keyword>
<comment type="similarity">
    <text evidence="7">Belongs to the UPF0761 family.</text>
</comment>
<dbReference type="RefSeq" id="WP_377478762.1">
    <property type="nucleotide sequence ID" value="NZ_JBHLTN010000002.1"/>
</dbReference>
<reference evidence="8 9" key="1">
    <citation type="submission" date="2024-09" db="EMBL/GenBank/DDBJ databases">
        <authorList>
            <person name="Sun Q."/>
            <person name="Mori K."/>
        </authorList>
    </citation>
    <scope>NUCLEOTIDE SEQUENCE [LARGE SCALE GENOMIC DNA]</scope>
    <source>
        <strain evidence="8 9">NCAIM B.02336</strain>
    </source>
</reference>
<dbReference type="PANTHER" id="PTHR30213:SF0">
    <property type="entry name" value="UPF0761 MEMBRANE PROTEIN YIHY"/>
    <property type="match status" value="1"/>
</dbReference>
<name>A0ABV6PMR6_9BURK</name>
<evidence type="ECO:0000256" key="7">
    <source>
        <dbReference type="HAMAP-Rule" id="MF_00672"/>
    </source>
</evidence>
<proteinExistence type="inferred from homology"/>
<dbReference type="HAMAP" id="MF_00672">
    <property type="entry name" value="UPF0761"/>
    <property type="match status" value="1"/>
</dbReference>
<keyword evidence="6 7" id="KW-0472">Membrane</keyword>
<dbReference type="PANTHER" id="PTHR30213">
    <property type="entry name" value="INNER MEMBRANE PROTEIN YHJD"/>
    <property type="match status" value="1"/>
</dbReference>
<feature type="transmembrane region" description="Helical" evidence="7">
    <location>
        <begin position="152"/>
        <end position="175"/>
    </location>
</feature>
<dbReference type="Proteomes" id="UP001589834">
    <property type="component" value="Unassembled WGS sequence"/>
</dbReference>
<evidence type="ECO:0000256" key="5">
    <source>
        <dbReference type="ARBA" id="ARBA00022989"/>
    </source>
</evidence>
<comment type="caution">
    <text evidence="8">The sequence shown here is derived from an EMBL/GenBank/DDBJ whole genome shotgun (WGS) entry which is preliminary data.</text>
</comment>
<evidence type="ECO:0000313" key="8">
    <source>
        <dbReference type="EMBL" id="MFC0591121.1"/>
    </source>
</evidence>